<keyword evidence="1" id="KW-0472">Membrane</keyword>
<keyword evidence="3" id="KW-1185">Reference proteome</keyword>
<dbReference type="EMBL" id="JACKTY010000030">
    <property type="protein sequence ID" value="MCV7227839.1"/>
    <property type="molecule type" value="Genomic_DNA"/>
</dbReference>
<keyword evidence="1" id="KW-1133">Transmembrane helix</keyword>
<evidence type="ECO:0000313" key="3">
    <source>
        <dbReference type="Proteomes" id="UP001526201"/>
    </source>
</evidence>
<accession>A0ABT3CED6</accession>
<organism evidence="2 3">
    <name type="scientific">Mycolicibacterium komossense</name>
    <dbReference type="NCBI Taxonomy" id="1779"/>
    <lineage>
        <taxon>Bacteria</taxon>
        <taxon>Bacillati</taxon>
        <taxon>Actinomycetota</taxon>
        <taxon>Actinomycetes</taxon>
        <taxon>Mycobacteriales</taxon>
        <taxon>Mycobacteriaceae</taxon>
        <taxon>Mycolicibacterium</taxon>
    </lineage>
</organism>
<keyword evidence="1" id="KW-0812">Transmembrane</keyword>
<name>A0ABT3CED6_9MYCO</name>
<sequence length="45" mass="5052">MAELAQVLVMIAVPASIFAFIGCLNRRGDRLYDENRSAERTAEPR</sequence>
<proteinExistence type="predicted"/>
<gene>
    <name evidence="2" type="ORF">H7J73_17595</name>
</gene>
<dbReference type="Proteomes" id="UP001526201">
    <property type="component" value="Unassembled WGS sequence"/>
</dbReference>
<feature type="transmembrane region" description="Helical" evidence="1">
    <location>
        <begin position="6"/>
        <end position="24"/>
    </location>
</feature>
<comment type="caution">
    <text evidence="2">The sequence shown here is derived from an EMBL/GenBank/DDBJ whole genome shotgun (WGS) entry which is preliminary data.</text>
</comment>
<protein>
    <submittedName>
        <fullName evidence="2">Uncharacterized protein</fullName>
    </submittedName>
</protein>
<evidence type="ECO:0000256" key="1">
    <source>
        <dbReference type="SAM" id="Phobius"/>
    </source>
</evidence>
<dbReference type="RefSeq" id="WP_264068847.1">
    <property type="nucleotide sequence ID" value="NZ_JACKTY010000030.1"/>
</dbReference>
<reference evidence="2 3" key="1">
    <citation type="journal article" date="2022" name="BMC Genomics">
        <title>Comparative genome analysis of mycobacteria focusing on tRNA and non-coding RNA.</title>
        <authorList>
            <person name="Behra P.R.K."/>
            <person name="Pettersson B.M.F."/>
            <person name="Ramesh M."/>
            <person name="Das S."/>
            <person name="Dasgupta S."/>
            <person name="Kirsebom L.A."/>
        </authorList>
    </citation>
    <scope>NUCLEOTIDE SEQUENCE [LARGE SCALE GENOMIC DNA]</scope>
    <source>
        <strain evidence="2 3">DSM 44078</strain>
    </source>
</reference>
<evidence type="ECO:0000313" key="2">
    <source>
        <dbReference type="EMBL" id="MCV7227839.1"/>
    </source>
</evidence>